<keyword evidence="6 10" id="KW-0812">Transmembrane</keyword>
<feature type="transmembrane region" description="Helical" evidence="10">
    <location>
        <begin position="15"/>
        <end position="33"/>
    </location>
</feature>
<dbReference type="Proteomes" id="UP001190700">
    <property type="component" value="Unassembled WGS sequence"/>
</dbReference>
<comment type="caution">
    <text evidence="10">Lacks conserved residue(s) required for the propagation of feature annotation.</text>
</comment>
<evidence type="ECO:0000256" key="8">
    <source>
        <dbReference type="ARBA" id="ARBA00022989"/>
    </source>
</evidence>
<dbReference type="EMBL" id="LGRX02035940">
    <property type="protein sequence ID" value="KAK3232614.1"/>
    <property type="molecule type" value="Genomic_DNA"/>
</dbReference>
<dbReference type="Pfam" id="PF03155">
    <property type="entry name" value="Alg6_Alg8"/>
    <property type="match status" value="1"/>
</dbReference>
<dbReference type="GO" id="GO:0042283">
    <property type="term" value="F:dolichyl pyrophosphate Glc1Man9GlcNAc2 alpha-1,3-glucosyltransferase activity"/>
    <property type="evidence" value="ECO:0007669"/>
    <property type="project" value="TreeGrafter"/>
</dbReference>
<gene>
    <name evidence="11" type="ORF">CYMTET_57031</name>
</gene>
<evidence type="ECO:0000256" key="10">
    <source>
        <dbReference type="RuleBase" id="RU363110"/>
    </source>
</evidence>
<proteinExistence type="inferred from homology"/>
<evidence type="ECO:0000256" key="1">
    <source>
        <dbReference type="ARBA" id="ARBA00004477"/>
    </source>
</evidence>
<comment type="similarity">
    <text evidence="3 10">Belongs to the ALG6/ALG8 glucosyltransferase family.</text>
</comment>
<dbReference type="InterPro" id="IPR004856">
    <property type="entry name" value="Glyco_trans_ALG6/ALG8"/>
</dbReference>
<evidence type="ECO:0000313" key="11">
    <source>
        <dbReference type="EMBL" id="KAK3232614.1"/>
    </source>
</evidence>
<comment type="caution">
    <text evidence="11">The sequence shown here is derived from an EMBL/GenBank/DDBJ whole genome shotgun (WGS) entry which is preliminary data.</text>
</comment>
<feature type="transmembrane region" description="Helical" evidence="10">
    <location>
        <begin position="159"/>
        <end position="178"/>
    </location>
</feature>
<keyword evidence="4 10" id="KW-0328">Glycosyltransferase</keyword>
<protein>
    <recommendedName>
        <fullName evidence="10">Alpha-1,3-glucosyltransferase</fullName>
        <ecNumber evidence="10">2.4.1.-</ecNumber>
    </recommendedName>
</protein>
<keyword evidence="8 10" id="KW-1133">Transmembrane helix</keyword>
<keyword evidence="12" id="KW-1185">Reference proteome</keyword>
<dbReference type="GO" id="GO:0005789">
    <property type="term" value="C:endoplasmic reticulum membrane"/>
    <property type="evidence" value="ECO:0007669"/>
    <property type="project" value="UniProtKB-SubCell"/>
</dbReference>
<evidence type="ECO:0000256" key="6">
    <source>
        <dbReference type="ARBA" id="ARBA00022692"/>
    </source>
</evidence>
<feature type="transmembrane region" description="Helical" evidence="10">
    <location>
        <begin position="496"/>
        <end position="521"/>
    </location>
</feature>
<dbReference type="PANTHER" id="PTHR12413:SF2">
    <property type="entry name" value="DOLICHYL PYROPHOSPHATE GLC1MAN9GLCNAC2 ALPHA-1,3-GLUCOSYLTRANSFERASE-RELATED"/>
    <property type="match status" value="1"/>
</dbReference>
<feature type="transmembrane region" description="Helical" evidence="10">
    <location>
        <begin position="219"/>
        <end position="239"/>
    </location>
</feature>
<evidence type="ECO:0000256" key="7">
    <source>
        <dbReference type="ARBA" id="ARBA00022824"/>
    </source>
</evidence>
<evidence type="ECO:0000256" key="2">
    <source>
        <dbReference type="ARBA" id="ARBA00004922"/>
    </source>
</evidence>
<name>A0AAE0ELP6_9CHLO</name>
<organism evidence="11 12">
    <name type="scientific">Cymbomonas tetramitiformis</name>
    <dbReference type="NCBI Taxonomy" id="36881"/>
    <lineage>
        <taxon>Eukaryota</taxon>
        <taxon>Viridiplantae</taxon>
        <taxon>Chlorophyta</taxon>
        <taxon>Pyramimonadophyceae</taxon>
        <taxon>Pyramimonadales</taxon>
        <taxon>Pyramimonadaceae</taxon>
        <taxon>Cymbomonas</taxon>
    </lineage>
</organism>
<dbReference type="PANTHER" id="PTHR12413">
    <property type="entry name" value="DOLICHYL GLYCOSYLTRANSFERASE"/>
    <property type="match status" value="1"/>
</dbReference>
<dbReference type="AlphaFoldDB" id="A0AAE0ELP6"/>
<keyword evidence="5 10" id="KW-0808">Transferase</keyword>
<comment type="subcellular location">
    <subcellularLocation>
        <location evidence="1 10">Endoplasmic reticulum membrane</location>
        <topology evidence="1 10">Multi-pass membrane protein</topology>
    </subcellularLocation>
</comment>
<reference evidence="11 12" key="1">
    <citation type="journal article" date="2015" name="Genome Biol. Evol.">
        <title>Comparative Genomics of a Bacterivorous Green Alga Reveals Evolutionary Causalities and Consequences of Phago-Mixotrophic Mode of Nutrition.</title>
        <authorList>
            <person name="Burns J.A."/>
            <person name="Paasch A."/>
            <person name="Narechania A."/>
            <person name="Kim E."/>
        </authorList>
    </citation>
    <scope>NUCLEOTIDE SEQUENCE [LARGE SCALE GENOMIC DNA]</scope>
    <source>
        <strain evidence="11 12">PLY_AMNH</strain>
    </source>
</reference>
<evidence type="ECO:0000256" key="3">
    <source>
        <dbReference type="ARBA" id="ARBA00008715"/>
    </source>
</evidence>
<dbReference type="GO" id="GO:0006487">
    <property type="term" value="P:protein N-linked glycosylation"/>
    <property type="evidence" value="ECO:0007669"/>
    <property type="project" value="TreeGrafter"/>
</dbReference>
<comment type="pathway">
    <text evidence="2 10">Protein modification; protein glycosylation.</text>
</comment>
<evidence type="ECO:0000256" key="9">
    <source>
        <dbReference type="ARBA" id="ARBA00023136"/>
    </source>
</evidence>
<evidence type="ECO:0000256" key="5">
    <source>
        <dbReference type="ARBA" id="ARBA00022679"/>
    </source>
</evidence>
<feature type="transmembrane region" description="Helical" evidence="10">
    <location>
        <begin position="184"/>
        <end position="207"/>
    </location>
</feature>
<evidence type="ECO:0000313" key="12">
    <source>
        <dbReference type="Proteomes" id="UP001190700"/>
    </source>
</evidence>
<keyword evidence="9 10" id="KW-0472">Membrane</keyword>
<dbReference type="EC" id="2.4.1.-" evidence="10"/>
<accession>A0AAE0ELP6</accession>
<evidence type="ECO:0000256" key="4">
    <source>
        <dbReference type="ARBA" id="ARBA00022676"/>
    </source>
</evidence>
<sequence>MSKASFSSDVTPPSWLIISAFATALKFLLIPAYRSTDFEVHRNWLALTGSLPISQWYTERTSQWTLDYPPFFAWFEWLLSFPARLADPAMVNVSNLEYASHATIVFQRCSVMCGDILLLVAVRFFARDMPAAKRDLLTGLVMLNPGLFIVDNIHFQYNGMLFALFIFSVTLVCEGYHVGGAAAFSALLCFKHLFAYAAPVYFVYLLRVHCRGSRAVSRFFSLGLTGIAVLALAFGPFIAMGQLSIVLERLFPFGRGLTHAYWAPNVWALYNGADKVLAMVLPKLGFAVRSSQASLTGGLVGGGGGMSVLVDITPKFTAVLTLLTQVPCYVAMWRRPTPDLFLRSLLYANLCGFMAGWHVHEKACLGFILPLALMSVERPADAGRYLFISAVGHYSLLPLLFETREYPIKILLLLLHQYGATVALLCWNSLTAGSRGDSANVSAVGLSKNPSDEQEVLKTSRGLLAFPEKVALCGLVGVEIYCLVGHHLIFQEKFPFLPLLLTSVYCAVNMIAAWSSCFWALSKP</sequence>
<keyword evidence="7 10" id="KW-0256">Endoplasmic reticulum</keyword>